<keyword evidence="2" id="KW-1185">Reference proteome</keyword>
<reference evidence="1" key="1">
    <citation type="submission" date="2015-04" db="EMBL/GenBank/DDBJ databases">
        <authorList>
            <consortium name="Pathogen Informatics"/>
        </authorList>
    </citation>
    <scope>NUCLEOTIDE SEQUENCE [LARGE SCALE GENOMIC DNA]</scope>
    <source>
        <strain evidence="1">8A</strain>
    </source>
</reference>
<evidence type="ECO:0000313" key="1">
    <source>
        <dbReference type="EMBL" id="CRG96833.1"/>
    </source>
</evidence>
<dbReference type="GeneID" id="39732947"/>
<organism evidence="1 2">
    <name type="scientific">Plasmodium gallinaceum</name>
    <dbReference type="NCBI Taxonomy" id="5849"/>
    <lineage>
        <taxon>Eukaryota</taxon>
        <taxon>Sar</taxon>
        <taxon>Alveolata</taxon>
        <taxon>Apicomplexa</taxon>
        <taxon>Aconoidasida</taxon>
        <taxon>Haemosporida</taxon>
        <taxon>Plasmodiidae</taxon>
        <taxon>Plasmodium</taxon>
        <taxon>Plasmodium (Haemamoeba)</taxon>
    </lineage>
</organism>
<evidence type="ECO:0000313" key="2">
    <source>
        <dbReference type="Proteomes" id="UP000220797"/>
    </source>
</evidence>
<dbReference type="OrthoDB" id="384256at2759"/>
<dbReference type="Proteomes" id="UP000220797">
    <property type="component" value="Unassembled WGS sequence"/>
</dbReference>
<comment type="caution">
    <text evidence="1">The sequence shown here is derived from an EMBL/GenBank/DDBJ whole genome shotgun (WGS) entry which is preliminary data.</text>
</comment>
<gene>
    <name evidence="1" type="ORF">PGAL8A_00441400</name>
</gene>
<dbReference type="EMBL" id="CVMV01000070">
    <property type="protein sequence ID" value="CRG96833.1"/>
    <property type="molecule type" value="Genomic_DNA"/>
</dbReference>
<protein>
    <submittedName>
        <fullName evidence="1">Uncharacterized protein</fullName>
    </submittedName>
</protein>
<proteinExistence type="predicted"/>
<dbReference type="RefSeq" id="XP_028529636.1">
    <property type="nucleotide sequence ID" value="XM_028673155.1"/>
</dbReference>
<sequence length="113" mass="13275">MIAPEFFNGEIVLDLDSTIFKIQSEKIINFYEQTVYNYLYNDDNTKNDEKANITTAYRVDEKIKKLKKERNKKKGLSFQTLSLLVTFSFIYFSCKGIIDHFKLNGNQNIKKSI</sequence>
<dbReference type="OMA" id="PQFYNGE"/>
<accession>A0A1J1GWB3</accession>
<dbReference type="AlphaFoldDB" id="A0A1J1GWB3"/>
<name>A0A1J1GWB3_PLAGA</name>
<dbReference type="VEuPathDB" id="PlasmoDB:PGAL8A_00441400"/>